<evidence type="ECO:0000313" key="1">
    <source>
        <dbReference type="EMBL" id="CAH6723410.1"/>
    </source>
</evidence>
<evidence type="ECO:0000313" key="2">
    <source>
        <dbReference type="Proteomes" id="UP001152531"/>
    </source>
</evidence>
<gene>
    <name evidence="1" type="ORF">CLIB1444_15S00672</name>
</gene>
<name>A0ACA9YER9_9ASCO</name>
<accession>A0ACA9YER9</accession>
<dbReference type="Proteomes" id="UP001152531">
    <property type="component" value="Unassembled WGS sequence"/>
</dbReference>
<sequence length="131" mass="15145">MEQVDESHNTESIWEEEDDIWGDEEDVNGTLIQNREIERTHHKQGYLDGLSNAKESSLQDGFDEGFPSGAKLGTEVGRMLSILLCYDKNLFEQCKKELGINKVLDKKYFDEDLNILNHELINKWQNIANDL</sequence>
<protein>
    <submittedName>
        <fullName evidence="1">Protein Yae1p</fullName>
    </submittedName>
</protein>
<reference evidence="1" key="1">
    <citation type="submission" date="2022-06" db="EMBL/GenBank/DDBJ databases">
        <authorList>
            <person name="Legras J.-L."/>
            <person name="Devillers H."/>
            <person name="Grondin C."/>
        </authorList>
    </citation>
    <scope>NUCLEOTIDE SEQUENCE</scope>
    <source>
        <strain evidence="1">CLIB 1444</strain>
    </source>
</reference>
<comment type="caution">
    <text evidence="1">The sequence shown here is derived from an EMBL/GenBank/DDBJ whole genome shotgun (WGS) entry which is preliminary data.</text>
</comment>
<organism evidence="1 2">
    <name type="scientific">[Candida] jaroonii</name>
    <dbReference type="NCBI Taxonomy" id="467808"/>
    <lineage>
        <taxon>Eukaryota</taxon>
        <taxon>Fungi</taxon>
        <taxon>Dikarya</taxon>
        <taxon>Ascomycota</taxon>
        <taxon>Saccharomycotina</taxon>
        <taxon>Pichiomycetes</taxon>
        <taxon>Debaryomycetaceae</taxon>
        <taxon>Yamadazyma</taxon>
    </lineage>
</organism>
<proteinExistence type="predicted"/>
<keyword evidence="2" id="KW-1185">Reference proteome</keyword>
<dbReference type="EMBL" id="CALSDN010000015">
    <property type="protein sequence ID" value="CAH6723410.1"/>
    <property type="molecule type" value="Genomic_DNA"/>
</dbReference>